<keyword evidence="9" id="KW-0862">Zinc</keyword>
<feature type="region of interest" description="Disordered" evidence="11">
    <location>
        <begin position="295"/>
        <end position="319"/>
    </location>
</feature>
<dbReference type="CDD" id="cd05658">
    <property type="entry name" value="M18_DAP"/>
    <property type="match status" value="1"/>
</dbReference>
<evidence type="ECO:0000313" key="13">
    <source>
        <dbReference type="Proteomes" id="UP001530293"/>
    </source>
</evidence>
<keyword evidence="7" id="KW-0479">Metal-binding</keyword>
<dbReference type="GO" id="GO:0006508">
    <property type="term" value="P:proteolysis"/>
    <property type="evidence" value="ECO:0007669"/>
    <property type="project" value="UniProtKB-KW"/>
</dbReference>
<dbReference type="EC" id="3.4.11.21" evidence="4"/>
<evidence type="ECO:0000256" key="5">
    <source>
        <dbReference type="ARBA" id="ARBA00022438"/>
    </source>
</evidence>
<dbReference type="GO" id="GO:0008237">
    <property type="term" value="F:metallopeptidase activity"/>
    <property type="evidence" value="ECO:0007669"/>
    <property type="project" value="UniProtKB-KW"/>
</dbReference>
<keyword evidence="5" id="KW-0031">Aminopeptidase</keyword>
<dbReference type="Proteomes" id="UP001530293">
    <property type="component" value="Unassembled WGS sequence"/>
</dbReference>
<dbReference type="Gene3D" id="3.40.630.10">
    <property type="entry name" value="Zn peptidases"/>
    <property type="match status" value="2"/>
</dbReference>
<dbReference type="PANTHER" id="PTHR28570">
    <property type="entry name" value="ASPARTYL AMINOPEPTIDASE"/>
    <property type="match status" value="1"/>
</dbReference>
<dbReference type="InterPro" id="IPR001948">
    <property type="entry name" value="Peptidase_M18"/>
</dbReference>
<proteinExistence type="inferred from homology"/>
<dbReference type="SUPFAM" id="SSF101821">
    <property type="entry name" value="Aminopeptidase/glucanase lid domain"/>
    <property type="match status" value="2"/>
</dbReference>
<comment type="caution">
    <text evidence="12">The sequence shown here is derived from an EMBL/GenBank/DDBJ whole genome shotgun (WGS) entry which is preliminary data.</text>
</comment>
<comment type="similarity">
    <text evidence="3">Belongs to the peptidase M18 family.</text>
</comment>
<dbReference type="PANTHER" id="PTHR28570:SF3">
    <property type="entry name" value="ASPARTYL AMINOPEPTIDASE"/>
    <property type="match status" value="1"/>
</dbReference>
<dbReference type="GO" id="GO:0004177">
    <property type="term" value="F:aminopeptidase activity"/>
    <property type="evidence" value="ECO:0007669"/>
    <property type="project" value="UniProtKB-KW"/>
</dbReference>
<accession>A0ABD3MEB8</accession>
<dbReference type="Pfam" id="PF02127">
    <property type="entry name" value="Peptidase_M18"/>
    <property type="match status" value="2"/>
</dbReference>
<feature type="compositionally biased region" description="Low complexity" evidence="11">
    <location>
        <begin position="116"/>
        <end position="129"/>
    </location>
</feature>
<protein>
    <recommendedName>
        <fullName evidence="4">aspartyl aminopeptidase</fullName>
        <ecNumber evidence="4">3.4.11.21</ecNumber>
    </recommendedName>
</protein>
<evidence type="ECO:0000256" key="2">
    <source>
        <dbReference type="ARBA" id="ARBA00001947"/>
    </source>
</evidence>
<evidence type="ECO:0000256" key="6">
    <source>
        <dbReference type="ARBA" id="ARBA00022670"/>
    </source>
</evidence>
<evidence type="ECO:0000256" key="9">
    <source>
        <dbReference type="ARBA" id="ARBA00022833"/>
    </source>
</evidence>
<keyword evidence="13" id="KW-1185">Reference proteome</keyword>
<keyword evidence="10" id="KW-0482">Metalloprotease</keyword>
<comment type="catalytic activity">
    <reaction evidence="1">
        <text>Release of an N-terminal aspartate or glutamate from a peptide, with a preference for aspartate.</text>
        <dbReference type="EC" id="3.4.11.21"/>
    </reaction>
</comment>
<comment type="cofactor">
    <cofactor evidence="2">
        <name>Zn(2+)</name>
        <dbReference type="ChEBI" id="CHEBI:29105"/>
    </cofactor>
</comment>
<feature type="compositionally biased region" description="Basic and acidic residues" evidence="11">
    <location>
        <begin position="302"/>
        <end position="315"/>
    </location>
</feature>
<feature type="compositionally biased region" description="Polar residues" evidence="11">
    <location>
        <begin position="392"/>
        <end position="404"/>
    </location>
</feature>
<dbReference type="EMBL" id="JALLBG020000155">
    <property type="protein sequence ID" value="KAL3761213.1"/>
    <property type="molecule type" value="Genomic_DNA"/>
</dbReference>
<dbReference type="GO" id="GO:0046872">
    <property type="term" value="F:metal ion binding"/>
    <property type="evidence" value="ECO:0007669"/>
    <property type="project" value="UniProtKB-KW"/>
</dbReference>
<evidence type="ECO:0000256" key="4">
    <source>
        <dbReference type="ARBA" id="ARBA00011965"/>
    </source>
</evidence>
<evidence type="ECO:0000256" key="7">
    <source>
        <dbReference type="ARBA" id="ARBA00022723"/>
    </source>
</evidence>
<dbReference type="GO" id="GO:0005737">
    <property type="term" value="C:cytoplasm"/>
    <property type="evidence" value="ECO:0007669"/>
    <property type="project" value="UniProtKB-ARBA"/>
</dbReference>
<reference evidence="12 13" key="1">
    <citation type="submission" date="2024-10" db="EMBL/GenBank/DDBJ databases">
        <title>Updated reference genomes for cyclostephanoid diatoms.</title>
        <authorList>
            <person name="Roberts W.R."/>
            <person name="Alverson A.J."/>
        </authorList>
    </citation>
    <scope>NUCLEOTIDE SEQUENCE [LARGE SCALE GENOMIC DNA]</scope>
    <source>
        <strain evidence="12 13">AJA232-27</strain>
    </source>
</reference>
<gene>
    <name evidence="12" type="ORF">ACHAWU_007030</name>
</gene>
<evidence type="ECO:0000256" key="1">
    <source>
        <dbReference type="ARBA" id="ARBA00001335"/>
    </source>
</evidence>
<name>A0ABD3MEB8_9STRA</name>
<dbReference type="InterPro" id="IPR023358">
    <property type="entry name" value="Peptidase_M18_dom2"/>
</dbReference>
<evidence type="ECO:0000256" key="10">
    <source>
        <dbReference type="ARBA" id="ARBA00023049"/>
    </source>
</evidence>
<evidence type="ECO:0000313" key="12">
    <source>
        <dbReference type="EMBL" id="KAL3761213.1"/>
    </source>
</evidence>
<feature type="region of interest" description="Disordered" evidence="11">
    <location>
        <begin position="108"/>
        <end position="150"/>
    </location>
</feature>
<dbReference type="Gene3D" id="2.30.250.10">
    <property type="entry name" value="Aminopeptidase i, Domain 2"/>
    <property type="match status" value="1"/>
</dbReference>
<evidence type="ECO:0000256" key="8">
    <source>
        <dbReference type="ARBA" id="ARBA00022801"/>
    </source>
</evidence>
<feature type="region of interest" description="Disordered" evidence="11">
    <location>
        <begin position="384"/>
        <end position="404"/>
    </location>
</feature>
<organism evidence="12 13">
    <name type="scientific">Discostella pseudostelligera</name>
    <dbReference type="NCBI Taxonomy" id="259834"/>
    <lineage>
        <taxon>Eukaryota</taxon>
        <taxon>Sar</taxon>
        <taxon>Stramenopiles</taxon>
        <taxon>Ochrophyta</taxon>
        <taxon>Bacillariophyta</taxon>
        <taxon>Coscinodiscophyceae</taxon>
        <taxon>Thalassiosirophycidae</taxon>
        <taxon>Stephanodiscales</taxon>
        <taxon>Stephanodiscaceae</taxon>
        <taxon>Discostella</taxon>
    </lineage>
</organism>
<keyword evidence="6" id="KW-0645">Protease</keyword>
<dbReference type="SUPFAM" id="SSF53187">
    <property type="entry name" value="Zn-dependent exopeptidases"/>
    <property type="match status" value="1"/>
</dbReference>
<evidence type="ECO:0000256" key="11">
    <source>
        <dbReference type="SAM" id="MobiDB-lite"/>
    </source>
</evidence>
<sequence length="677" mass="73703">MPIVVIPYRCNRIINPSLTMRANRSPSLFVILARIVVGSSNSFSSSITPSTAWAWAPPHISTPHRSVRSYANSHLRQTSDASAACRDIKSSVSKCRFPISHRGGIVLRSTSTTAANNDNDIENSNNNNKQPKKNTTIMPPLSSSTSTTNTFDLHNDHLQLANEAMQFIDNSPDPFHVIQSATMALESAGFVEWNDIDGNDALHPGGKYYFTRNKSTLVAFAIGEHYQPSHGFKIIGSHTDSPNLKIKPYSKRTVSKDGGVSGMMQLAVECYGGGLWHTWFDRDLGVSGRVFVREEDDNEVVGGEKDNGDDEKKDDDNEENFASAVAAKSRRIRQELVKIDRAILRIPNLAIHLQTASEREAFSFNKEDHLAPIIAMAVKKSLGGGGGGGGSTNAKNGGDTTANNSENHDNIEWMKHQEPLLVQLLASHLGVDEKNIVDFELNLFDVQRASLGGAHSEFLHSARLDNLASCFLSLKGLIEHVQHGGLEKDSDISMIAMFDHEEVGSSSATGAGSPIVGEAVKRISHALGAYDPILYDRAIRRSFVLSVDQAHAVHPNYASKHEKNHGPKMNGGMVIKRNSNQRYATNAVTGLIIREIARRAGLPPVQDFVVRNDCGCGSTIGPVISTNTGMRAIDMGCPQLSMHSIRETMGVKDLTHGLALFRAFFADFSSVDGSIEA</sequence>
<dbReference type="AlphaFoldDB" id="A0ABD3MEB8"/>
<evidence type="ECO:0000256" key="3">
    <source>
        <dbReference type="ARBA" id="ARBA00008290"/>
    </source>
</evidence>
<keyword evidence="8" id="KW-0378">Hydrolase</keyword>